<proteinExistence type="predicted"/>
<organism evidence="2 3">
    <name type="scientific">Bursaphelenchus xylophilus</name>
    <name type="common">Pinewood nematode worm</name>
    <name type="synonym">Aphelenchoides xylophilus</name>
    <dbReference type="NCBI Taxonomy" id="6326"/>
    <lineage>
        <taxon>Eukaryota</taxon>
        <taxon>Metazoa</taxon>
        <taxon>Ecdysozoa</taxon>
        <taxon>Nematoda</taxon>
        <taxon>Chromadorea</taxon>
        <taxon>Rhabditida</taxon>
        <taxon>Tylenchina</taxon>
        <taxon>Tylenchomorpha</taxon>
        <taxon>Aphelenchoidea</taxon>
        <taxon>Aphelenchoididae</taxon>
        <taxon>Bursaphelenchus</taxon>
    </lineage>
</organism>
<name>A0A1I7SPB6_BURXY</name>
<dbReference type="Proteomes" id="UP000095284">
    <property type="component" value="Unplaced"/>
</dbReference>
<protein>
    <submittedName>
        <fullName evidence="3">Uncharacterized protein</fullName>
    </submittedName>
</protein>
<evidence type="ECO:0000313" key="3">
    <source>
        <dbReference type="WBParaSite" id="BXY_1490800.1"/>
    </source>
</evidence>
<dbReference type="WBParaSite" id="BXY_1490800.1">
    <property type="protein sequence ID" value="BXY_1490800.1"/>
    <property type="gene ID" value="BXY_1490800"/>
</dbReference>
<evidence type="ECO:0000313" key="2">
    <source>
        <dbReference type="Proteomes" id="UP000095284"/>
    </source>
</evidence>
<reference evidence="3" key="1">
    <citation type="submission" date="2016-11" db="UniProtKB">
        <authorList>
            <consortium name="WormBaseParasite"/>
        </authorList>
    </citation>
    <scope>IDENTIFICATION</scope>
</reference>
<accession>A0A1I7SPB6</accession>
<sequence>MVGRSPKTGTGAAPKPKLSSGELRNVVFRAALEMRAAPMPAFRAAPYHFQLTFSKLSDSALAAVVPSRQTSQKHTMQQQRG</sequence>
<dbReference type="AlphaFoldDB" id="A0A1I7SPB6"/>
<feature type="region of interest" description="Disordered" evidence="1">
    <location>
        <begin position="1"/>
        <end position="20"/>
    </location>
</feature>
<evidence type="ECO:0000256" key="1">
    <source>
        <dbReference type="SAM" id="MobiDB-lite"/>
    </source>
</evidence>